<feature type="compositionally biased region" description="Low complexity" evidence="1">
    <location>
        <begin position="62"/>
        <end position="74"/>
    </location>
</feature>
<organism evidence="2">
    <name type="scientific">Tanacetum cinerariifolium</name>
    <name type="common">Dalmatian daisy</name>
    <name type="synonym">Chrysanthemum cinerariifolium</name>
    <dbReference type="NCBI Taxonomy" id="118510"/>
    <lineage>
        <taxon>Eukaryota</taxon>
        <taxon>Viridiplantae</taxon>
        <taxon>Streptophyta</taxon>
        <taxon>Embryophyta</taxon>
        <taxon>Tracheophyta</taxon>
        <taxon>Spermatophyta</taxon>
        <taxon>Magnoliopsida</taxon>
        <taxon>eudicotyledons</taxon>
        <taxon>Gunneridae</taxon>
        <taxon>Pentapetalae</taxon>
        <taxon>asterids</taxon>
        <taxon>campanulids</taxon>
        <taxon>Asterales</taxon>
        <taxon>Asteraceae</taxon>
        <taxon>Asteroideae</taxon>
        <taxon>Anthemideae</taxon>
        <taxon>Anthemidinae</taxon>
        <taxon>Tanacetum</taxon>
    </lineage>
</organism>
<dbReference type="EMBL" id="BKCJ010009481">
    <property type="protein sequence ID" value="GEU87168.1"/>
    <property type="molecule type" value="Genomic_DNA"/>
</dbReference>
<evidence type="ECO:0000313" key="2">
    <source>
        <dbReference type="EMBL" id="GEU87168.1"/>
    </source>
</evidence>
<comment type="caution">
    <text evidence="2">The sequence shown here is derived from an EMBL/GenBank/DDBJ whole genome shotgun (WGS) entry which is preliminary data.</text>
</comment>
<feature type="compositionally biased region" description="Polar residues" evidence="1">
    <location>
        <begin position="80"/>
        <end position="91"/>
    </location>
</feature>
<evidence type="ECO:0000256" key="1">
    <source>
        <dbReference type="SAM" id="MobiDB-lite"/>
    </source>
</evidence>
<protein>
    <submittedName>
        <fullName evidence="2">Uncharacterized protein</fullName>
    </submittedName>
</protein>
<gene>
    <name evidence="2" type="ORF">Tci_059146</name>
</gene>
<reference evidence="2" key="1">
    <citation type="journal article" date="2019" name="Sci. Rep.">
        <title>Draft genome of Tanacetum cinerariifolium, the natural source of mosquito coil.</title>
        <authorList>
            <person name="Yamashiro T."/>
            <person name="Shiraishi A."/>
            <person name="Satake H."/>
            <person name="Nakayama K."/>
        </authorList>
    </citation>
    <scope>NUCLEOTIDE SEQUENCE</scope>
</reference>
<dbReference type="AlphaFoldDB" id="A0A6L2NLM8"/>
<proteinExistence type="predicted"/>
<accession>A0A6L2NLM8</accession>
<name>A0A6L2NLM8_TANCI</name>
<feature type="compositionally biased region" description="Basic and acidic residues" evidence="1">
    <location>
        <begin position="14"/>
        <end position="57"/>
    </location>
</feature>
<sequence>MLMTMMNILRKKKEKEDVEIKKEKTVDENVEKPDEVDTKKVVVDDVMGSKEIRKEQKQTTIPSPNRSPRNVSSSKKTVSKELTATVSPTIATTSKDSSTTKRKKRFSPTRQRFYQEIQEVLDTFNQVVPALTFAKTNDIIKKEMPRLIKLAVDKDQEATPVNILAMVSKEFATHGLKRIKDLF</sequence>
<feature type="region of interest" description="Disordered" evidence="1">
    <location>
        <begin position="1"/>
        <end position="107"/>
    </location>
</feature>